<dbReference type="SUPFAM" id="SSF69593">
    <property type="entry name" value="Glycerol-3-phosphate (1)-acyltransferase"/>
    <property type="match status" value="1"/>
</dbReference>
<feature type="transmembrane region" description="Helical" evidence="7">
    <location>
        <begin position="174"/>
        <end position="194"/>
    </location>
</feature>
<dbReference type="SUPFAM" id="SSF56801">
    <property type="entry name" value="Acetyl-CoA synthetase-like"/>
    <property type="match status" value="1"/>
</dbReference>
<dbReference type="GO" id="GO:0016746">
    <property type="term" value="F:acyltransferase activity"/>
    <property type="evidence" value="ECO:0007669"/>
    <property type="project" value="InterPro"/>
</dbReference>
<feature type="transmembrane region" description="Helical" evidence="7">
    <location>
        <begin position="372"/>
        <end position="395"/>
    </location>
</feature>
<dbReference type="InterPro" id="IPR002123">
    <property type="entry name" value="Plipid/glycerol_acylTrfase"/>
</dbReference>
<keyword evidence="4 7" id="KW-0812">Transmembrane</keyword>
<feature type="transmembrane region" description="Helical" evidence="7">
    <location>
        <begin position="401"/>
        <end position="420"/>
    </location>
</feature>
<evidence type="ECO:0000256" key="2">
    <source>
        <dbReference type="ARBA" id="ARBA00006432"/>
    </source>
</evidence>
<organism evidence="9">
    <name type="scientific">Candidatus Tisiphia endosymbiont of Sergentomyia squamirostris</name>
    <dbReference type="NCBI Taxonomy" id="3113639"/>
    <lineage>
        <taxon>Bacteria</taxon>
        <taxon>Pseudomonadati</taxon>
        <taxon>Pseudomonadota</taxon>
        <taxon>Alphaproteobacteria</taxon>
        <taxon>Rickettsiales</taxon>
        <taxon>Rickettsiaceae</taxon>
        <taxon>Rickettsieae</taxon>
        <taxon>Candidatus Tisiphia</taxon>
    </lineage>
</organism>
<evidence type="ECO:0000256" key="3">
    <source>
        <dbReference type="ARBA" id="ARBA00022598"/>
    </source>
</evidence>
<dbReference type="SUPFAM" id="SSF103473">
    <property type="entry name" value="MFS general substrate transporter"/>
    <property type="match status" value="1"/>
</dbReference>
<dbReference type="InterPro" id="IPR011701">
    <property type="entry name" value="MFS"/>
</dbReference>
<dbReference type="InterPro" id="IPR005728">
    <property type="entry name" value="RPE1"/>
</dbReference>
<dbReference type="Gene3D" id="3.40.50.12780">
    <property type="entry name" value="N-terminal domain of ligase-like"/>
    <property type="match status" value="1"/>
</dbReference>
<sequence>MTSNQLYLFRDTRFLPIFIVQFCGCLNDSILKNALIILITYKLSSQLVESTQLLVLAANTIFVLPFVIFASIAGQVADRYERSTLVKIIKLFELSIVLFATYGFFNNNLVILFLSIFFMGIHSTFFGPIKYSVLPDHLYKNELLGANGFVEAGTFISILVGTIIGGYYTISGNLIITILITIAMIGVVASYFMPRSNNSNCEIKINLNLFRESIEMIKYAKAKKQVYLAILGISWFWFISAAILAQIPSLAKDTFGADENVANLFLATFSIGVGVGSFWCSKIFGNEITTKYVFVSALGISIFGIDLFFASRISAVHYEPEQLKSIFVFLSKKHNWRIIIDLFFIAAIAGLYIVPLFAVLQYLSSSAHRSRIIAINNFVNAIFMAGSTVILSLLFHLGYSIPFVILFISLLNIVVAYYIYQLIPEVKIVPFAVNRAILKFLFDCMYRVEVKGIENFYKAGKRSVVIANHISYLDPALLATYLPEEMTFAINTTMAKVWWVKPFLTMAKTLPIDPSNSMAIKSLIREVQKDKKIAIFPEGRISITGSLMKIYEGPGMIAEKSDATILPVRIDGTQLTHFSKLKNILKTRIFPKVTITILPPVKFPSKPNIDNREKRKYIGQALYDIMADMMFESSDYQNTIFQSLIETAKAYGFNKKIIQDIDDKSVTYRQLILGSFTLANLIKQDTEVADYVGLMLPNMVETMVTFYAMQACCHRPVMIDYMSEVSNIVASCKTTSVKMVYTSKQFVEKAGLQEVVAKILAANIKIIYLEDLTQRIGLYLKIKAIIASFFPQSYYNNICSSYDDNDPSVVVFTSSISATAKAVVLSHRNLQANRCQLLAKVHFSPDDSAFMALPLFHCFGLSGTIMMTLNAIPVFLYPSSLHYRSIPEVIYDIGATIMFGTDIFLHGYAVYAHPYDFYSIRYVFASSEKLRKDTRELWLDKFGIRIFEGYGTSETSPIISCNTPMHYRAGSVGRLMPKIEYYIRPIHNRPLAEFASAEEFKETTELRTVAYSNVGEEQSTGSTNKLPAEIELCGRSSGIEGIGQLFIKGPNIMLGYMHSSNPGIIHPTSSEELGLGWYDTGDIVKIDEDGYLTLLGRIQQFVTIEEVMSLILIEDLANMIDVDSKHVAICPDNDNKDKQIFLLTTSQTINSEKFIEIMHKNSIDSNQKNIPVIIPVKEIPILPIGKVNYRQITKMLENYRKVTKMLK</sequence>
<keyword evidence="5 7" id="KW-1133">Transmembrane helix</keyword>
<dbReference type="GO" id="GO:0005886">
    <property type="term" value="C:plasma membrane"/>
    <property type="evidence" value="ECO:0007669"/>
    <property type="project" value="UniProtKB-SubCell"/>
</dbReference>
<feature type="transmembrane region" description="Helical" evidence="7">
    <location>
        <begin position="14"/>
        <end position="41"/>
    </location>
</feature>
<feature type="transmembrane region" description="Helical" evidence="7">
    <location>
        <begin position="889"/>
        <end position="911"/>
    </location>
</feature>
<evidence type="ECO:0000256" key="7">
    <source>
        <dbReference type="SAM" id="Phobius"/>
    </source>
</evidence>
<dbReference type="EMBL" id="AP029170">
    <property type="protein sequence ID" value="BFD45394.1"/>
    <property type="molecule type" value="Genomic_DNA"/>
</dbReference>
<evidence type="ECO:0000256" key="6">
    <source>
        <dbReference type="ARBA" id="ARBA00023136"/>
    </source>
</evidence>
<dbReference type="Gene3D" id="1.20.1250.20">
    <property type="entry name" value="MFS general substrate transporter like domains"/>
    <property type="match status" value="1"/>
</dbReference>
<feature type="transmembrane region" description="Helical" evidence="7">
    <location>
        <begin position="85"/>
        <end position="105"/>
    </location>
</feature>
<accession>A0AAT9G6L2</accession>
<dbReference type="Pfam" id="PF00501">
    <property type="entry name" value="AMP-binding"/>
    <property type="match status" value="1"/>
</dbReference>
<dbReference type="InterPro" id="IPR000873">
    <property type="entry name" value="AMP-dep_synth/lig_dom"/>
</dbReference>
<feature type="transmembrane region" description="Helical" evidence="7">
    <location>
        <begin position="292"/>
        <end position="318"/>
    </location>
</feature>
<dbReference type="GO" id="GO:0006631">
    <property type="term" value="P:fatty acid metabolic process"/>
    <property type="evidence" value="ECO:0007669"/>
    <property type="project" value="TreeGrafter"/>
</dbReference>
<feature type="transmembrane region" description="Helical" evidence="7">
    <location>
        <begin position="111"/>
        <end position="131"/>
    </location>
</feature>
<dbReference type="PANTHER" id="PTHR43201">
    <property type="entry name" value="ACYL-COA SYNTHETASE"/>
    <property type="match status" value="1"/>
</dbReference>
<dbReference type="PANTHER" id="PTHR43201:SF5">
    <property type="entry name" value="MEDIUM-CHAIN ACYL-COA LIGASE ACSF2, MITOCHONDRIAL"/>
    <property type="match status" value="1"/>
</dbReference>
<dbReference type="CDD" id="cd06173">
    <property type="entry name" value="MFS_MefA_like"/>
    <property type="match status" value="1"/>
</dbReference>
<keyword evidence="6 7" id="KW-0472">Membrane</keyword>
<dbReference type="InterPro" id="IPR042099">
    <property type="entry name" value="ANL_N_sf"/>
</dbReference>
<feature type="transmembrane region" description="Helical" evidence="7">
    <location>
        <begin position="143"/>
        <end position="168"/>
    </location>
</feature>
<evidence type="ECO:0000256" key="4">
    <source>
        <dbReference type="ARBA" id="ARBA00022692"/>
    </source>
</evidence>
<comment type="similarity">
    <text evidence="2">Belongs to the ATP-dependent AMP-binding enzyme family.</text>
</comment>
<dbReference type="Pfam" id="PF01553">
    <property type="entry name" value="Acyltransferase"/>
    <property type="match status" value="1"/>
</dbReference>
<dbReference type="Pfam" id="PF07690">
    <property type="entry name" value="MFS_1"/>
    <property type="match status" value="1"/>
</dbReference>
<feature type="transmembrane region" description="Helical" evidence="7">
    <location>
        <begin position="261"/>
        <end position="280"/>
    </location>
</feature>
<evidence type="ECO:0000259" key="8">
    <source>
        <dbReference type="SMART" id="SM00563"/>
    </source>
</evidence>
<comment type="subcellular location">
    <subcellularLocation>
        <location evidence="1">Cell inner membrane</location>
        <topology evidence="1">Multi-pass membrane protein</topology>
    </subcellularLocation>
</comment>
<dbReference type="AlphaFoldDB" id="A0AAT9G6L2"/>
<dbReference type="GO" id="GO:0031956">
    <property type="term" value="F:medium-chain fatty acid-CoA ligase activity"/>
    <property type="evidence" value="ECO:0007669"/>
    <property type="project" value="TreeGrafter"/>
</dbReference>
<dbReference type="CDD" id="cd07989">
    <property type="entry name" value="LPLAT_AGPAT-like"/>
    <property type="match status" value="1"/>
</dbReference>
<evidence type="ECO:0000256" key="1">
    <source>
        <dbReference type="ARBA" id="ARBA00004429"/>
    </source>
</evidence>
<protein>
    <submittedName>
        <fullName evidence="9">Acyl-[ACP]--phospholipid O-acyltransferase</fullName>
    </submittedName>
</protein>
<feature type="transmembrane region" description="Helical" evidence="7">
    <location>
        <begin position="226"/>
        <end position="249"/>
    </location>
</feature>
<keyword evidence="3" id="KW-0436">Ligase</keyword>
<evidence type="ECO:0000256" key="5">
    <source>
        <dbReference type="ARBA" id="ARBA00022989"/>
    </source>
</evidence>
<dbReference type="NCBIfam" id="TIGR01045">
    <property type="entry name" value="RPE1"/>
    <property type="match status" value="1"/>
</dbReference>
<evidence type="ECO:0000313" key="9">
    <source>
        <dbReference type="EMBL" id="BFD45394.1"/>
    </source>
</evidence>
<reference evidence="9" key="1">
    <citation type="submission" date="2024-01" db="EMBL/GenBank/DDBJ databases">
        <title>Sequencing the genomes of a sandfly, Sergentomyia squamirostris, and its two endosymbionts.</title>
        <authorList>
            <person name="Itokawa K."/>
            <person name="Sanjoba C."/>
        </authorList>
    </citation>
    <scope>NUCLEOTIDE SEQUENCE</scope>
    <source>
        <strain evidence="9">RiSSQ</strain>
    </source>
</reference>
<feature type="domain" description="Phospholipid/glycerol acyltransferase" evidence="8">
    <location>
        <begin position="463"/>
        <end position="573"/>
    </location>
</feature>
<name>A0AAT9G6L2_9RICK</name>
<dbReference type="NCBIfam" id="NF005291">
    <property type="entry name" value="PRK06814.1"/>
    <property type="match status" value="1"/>
</dbReference>
<dbReference type="GO" id="GO:0022857">
    <property type="term" value="F:transmembrane transporter activity"/>
    <property type="evidence" value="ECO:0007669"/>
    <property type="project" value="InterPro"/>
</dbReference>
<dbReference type="SMART" id="SM00563">
    <property type="entry name" value="PlsC"/>
    <property type="match status" value="1"/>
</dbReference>
<feature type="transmembrane region" description="Helical" evidence="7">
    <location>
        <begin position="850"/>
        <end position="877"/>
    </location>
</feature>
<dbReference type="InterPro" id="IPR036259">
    <property type="entry name" value="MFS_trans_sf"/>
</dbReference>
<proteinExistence type="inferred from homology"/>
<feature type="transmembrane region" description="Helical" evidence="7">
    <location>
        <begin position="338"/>
        <end position="360"/>
    </location>
</feature>
<gene>
    <name evidence="9" type="ORF">DMENIID0002_00400</name>
</gene>
<feature type="transmembrane region" description="Helical" evidence="7">
    <location>
        <begin position="53"/>
        <end position="73"/>
    </location>
</feature>